<feature type="chain" id="PRO_5039951776" evidence="2">
    <location>
        <begin position="22"/>
        <end position="1575"/>
    </location>
</feature>
<sequence length="1575" mass="168190">MISHRIGSLLGVLAVLAVCYAHGIAGTGLNDYGQLGLGDQTNRKVLTDLGSDAFKGETPADVCAGYKFTMILTDEGHVFTMGVNDHGQLGRGLRPSKPVLINVPTTEGLPVSAVSRGNTSYILTSTGQIWAFGYNYNFQARPGISGDVKRPALLSYRPAGVPKTAVATQISSGQYFCLILLDSGDLVSLGLNTLGQMGNGSTDTERKPQKVLTKWAVERTVINISVGANHSLVLLDDGSVYCWGDNEYHQCSTSAAATYLCTPTSQDLSQLDGHKATRVTALAYGSTVTDARGGLYAKGHNGAGELGTGTTEDVSTYTAVTLSSESSEIVAISGCYNTFVVSVDTSIPPTLHTDPSGSFADTTVSMTHIVSPPYLHSMHIECSGEVALGVDKLSIGQGVCGGEASLADRIEWTSATGLVNIREDLTIDFEGSTSDCFYVEYTMSSPAYVSPRWQCTYTTVSASPYPCLPEKGTFTITDLDASFASLRFLPQMDDKYIVNAGPVSSVEIDVATNAISGGNYSPWTHLELYVANCGADGSVSEGEMIQRYETDCDPGTDAGCGVTVSDSVTLSLDPTDNNCWYMSFYTDHTEEGQPKDDIVPDPSFTVTYASTPYTAQTDVQYTVELSDIIEADGYTNGQHSRWIVAPSNLSSAVLEFCGSLGNGDTISLYSGVCSGTFGHSSFAIASDTLLNTLTGDFEYLTLVSMTHLEGTEELGTCIYLDLHSNSDYLGGSGFSCSYTATAFESSTETLSIPFGTIAPDSVGPNLLDTWVIDMPNVAGVSLQCDAALDPTDSLLVYSAHRTPDGTLTLGSLVAEDAFASVYVSLDPPSVDGGENCVVVQLATSGVSGVSRTVSCDYIAFSFNTSDVVYLTELSGTIAPAGYPKGEHLMWVIAVPTVVSLDLECRGWIGSDSLSTFSAHLDGEHLTSPTLLHSATGCVSFSDGVQFAFLPADTTPNSLYVELVAGYDSTGGAFSCTYAASLYDSEYTYLTTTAGTVSSDRLDVYSGQCDVDSISDPILIFSFPRDYGQHSRTSFVVEAQGLSTETCLALVFSTPHTPTPAERLSLRYTLDAYAHTTILEDPEGYFTYTGSPNADDVWWVAAPGMASGTVSCDYTGSPYPSLIVSVVLSHYDGDAISQLVSVGSLGSGGEIEVALDVDGAEASLNPFGVHVFANSAPYVDYENWSISCAFTSTPYVPVEWPVYLYAPSGDVVVDGVYNGEHARWIVETPHPAQAQVSCTSESCAHLSLYTAHCEGENPVQWTHEVTSLNTTLYFDAWPSEEDANCFYVELDASSNHMSTDVSWSYSVTPYSDTTIPLTDPSGTFYNEPVAQYQRVSWVINPSIDDTTAAYLECSGYANPGYSALSVYSGQCSGDQVVSQSLLAYTSYDIDLEERLMLDADAGSGTYPCLIVQFSNGQHTSDREAFSCSYTMDRYREIHLITDLEGVGPILLESYITSVPLTPGTIVNDRYLPAQWDTFVVDAGEVASVELTCSSGIDPSSESLKVYAAQCDQEHVTSSPKLMATLVPGLSEETLTLDVKTSNMTPRTCWYIDFITSGSDMMGDGFDMMGDGFDMMG</sequence>
<dbReference type="InterPro" id="IPR009091">
    <property type="entry name" value="RCC1/BLIP-II"/>
</dbReference>
<dbReference type="InterPro" id="IPR051553">
    <property type="entry name" value="Ran_GTPase-activating"/>
</dbReference>
<dbReference type="Gene3D" id="2.130.10.30">
    <property type="entry name" value="Regulator of chromosome condensation 1/beta-lactamase-inhibitor protein II"/>
    <property type="match status" value="2"/>
</dbReference>
<comment type="caution">
    <text evidence="3">The sequence shown here is derived from an EMBL/GenBank/DDBJ whole genome shotgun (WGS) entry which is preliminary data.</text>
</comment>
<evidence type="ECO:0000256" key="2">
    <source>
        <dbReference type="SAM" id="SignalP"/>
    </source>
</evidence>
<accession>A0A9K3CST5</accession>
<dbReference type="OrthoDB" id="61110at2759"/>
<dbReference type="Proteomes" id="UP000265618">
    <property type="component" value="Unassembled WGS sequence"/>
</dbReference>
<feature type="repeat" description="RCC1" evidence="1">
    <location>
        <begin position="76"/>
        <end position="127"/>
    </location>
</feature>
<dbReference type="GO" id="GO:0005085">
    <property type="term" value="F:guanyl-nucleotide exchange factor activity"/>
    <property type="evidence" value="ECO:0007669"/>
    <property type="project" value="TreeGrafter"/>
</dbReference>
<feature type="signal peptide" evidence="2">
    <location>
        <begin position="1"/>
        <end position="21"/>
    </location>
</feature>
<keyword evidence="4" id="KW-1185">Reference proteome</keyword>
<dbReference type="SUPFAM" id="SSF50985">
    <property type="entry name" value="RCC1/BLIP-II"/>
    <property type="match status" value="1"/>
</dbReference>
<dbReference type="Pfam" id="PF13540">
    <property type="entry name" value="RCC1_2"/>
    <property type="match status" value="2"/>
</dbReference>
<protein>
    <submittedName>
        <fullName evidence="3">Uncharacterized protein</fullName>
    </submittedName>
</protein>
<gene>
    <name evidence="3" type="ORF">KIPB_003056</name>
</gene>
<evidence type="ECO:0000313" key="3">
    <source>
        <dbReference type="EMBL" id="GIQ81996.1"/>
    </source>
</evidence>
<dbReference type="GO" id="GO:0005737">
    <property type="term" value="C:cytoplasm"/>
    <property type="evidence" value="ECO:0007669"/>
    <property type="project" value="TreeGrafter"/>
</dbReference>
<dbReference type="PANTHER" id="PTHR45982:SF1">
    <property type="entry name" value="REGULATOR OF CHROMOSOME CONDENSATION"/>
    <property type="match status" value="1"/>
</dbReference>
<name>A0A9K3CST5_9EUKA</name>
<feature type="non-terminal residue" evidence="3">
    <location>
        <position position="1"/>
    </location>
</feature>
<feature type="repeat" description="RCC1" evidence="1">
    <location>
        <begin position="184"/>
        <end position="237"/>
    </location>
</feature>
<reference evidence="3 4" key="1">
    <citation type="journal article" date="2018" name="PLoS ONE">
        <title>The draft genome of Kipferlia bialata reveals reductive genome evolution in fornicate parasites.</title>
        <authorList>
            <person name="Tanifuji G."/>
            <person name="Takabayashi S."/>
            <person name="Kume K."/>
            <person name="Takagi M."/>
            <person name="Nakayama T."/>
            <person name="Kamikawa R."/>
            <person name="Inagaki Y."/>
            <person name="Hashimoto T."/>
        </authorList>
    </citation>
    <scope>NUCLEOTIDE SEQUENCE [LARGE SCALE GENOMIC DNA]</scope>
    <source>
        <strain evidence="3">NY0173</strain>
    </source>
</reference>
<dbReference type="PANTHER" id="PTHR45982">
    <property type="entry name" value="REGULATOR OF CHROMOSOME CONDENSATION"/>
    <property type="match status" value="1"/>
</dbReference>
<keyword evidence="2" id="KW-0732">Signal</keyword>
<evidence type="ECO:0000256" key="1">
    <source>
        <dbReference type="PROSITE-ProRule" id="PRU00235"/>
    </source>
</evidence>
<dbReference type="PRINTS" id="PR00633">
    <property type="entry name" value="RCCNDNSATION"/>
</dbReference>
<dbReference type="InterPro" id="IPR000408">
    <property type="entry name" value="Reg_chr_condens"/>
</dbReference>
<organism evidence="3 4">
    <name type="scientific">Kipferlia bialata</name>
    <dbReference type="NCBI Taxonomy" id="797122"/>
    <lineage>
        <taxon>Eukaryota</taxon>
        <taxon>Metamonada</taxon>
        <taxon>Carpediemonas-like organisms</taxon>
        <taxon>Kipferlia</taxon>
    </lineage>
</organism>
<dbReference type="EMBL" id="BDIP01000555">
    <property type="protein sequence ID" value="GIQ81996.1"/>
    <property type="molecule type" value="Genomic_DNA"/>
</dbReference>
<proteinExistence type="predicted"/>
<dbReference type="PROSITE" id="PS50012">
    <property type="entry name" value="RCC1_3"/>
    <property type="match status" value="2"/>
</dbReference>
<evidence type="ECO:0000313" key="4">
    <source>
        <dbReference type="Proteomes" id="UP000265618"/>
    </source>
</evidence>